<feature type="region of interest" description="Disordered" evidence="1">
    <location>
        <begin position="130"/>
        <end position="153"/>
    </location>
</feature>
<feature type="compositionally biased region" description="Acidic residues" evidence="1">
    <location>
        <begin position="349"/>
        <end position="361"/>
    </location>
</feature>
<gene>
    <name evidence="3" type="ORF">PV05_11780</name>
</gene>
<feature type="compositionally biased region" description="Low complexity" evidence="1">
    <location>
        <begin position="39"/>
        <end position="63"/>
    </location>
</feature>
<evidence type="ECO:0000259" key="2">
    <source>
        <dbReference type="SMART" id="SM01373"/>
    </source>
</evidence>
<protein>
    <recommendedName>
        <fullName evidence="2">MAGE domain-containing protein</fullName>
    </recommendedName>
</protein>
<feature type="compositionally biased region" description="Low complexity" evidence="1">
    <location>
        <begin position="363"/>
        <end position="373"/>
    </location>
</feature>
<dbReference type="InterPro" id="IPR041899">
    <property type="entry name" value="MAGE_WH2"/>
</dbReference>
<evidence type="ECO:0000256" key="1">
    <source>
        <dbReference type="SAM" id="MobiDB-lite"/>
    </source>
</evidence>
<name>A0A0D2E602_9EURO</name>
<feature type="region of interest" description="Disordered" evidence="1">
    <location>
        <begin position="1"/>
        <end position="65"/>
    </location>
</feature>
<dbReference type="OrthoDB" id="205198at2759"/>
<keyword evidence="4" id="KW-1185">Reference proteome</keyword>
<dbReference type="STRING" id="348802.A0A0D2E602"/>
<dbReference type="GO" id="GO:0006281">
    <property type="term" value="P:DNA repair"/>
    <property type="evidence" value="ECO:0007669"/>
    <property type="project" value="TreeGrafter"/>
</dbReference>
<dbReference type="HOGENOM" id="CLU_048908_1_0_1"/>
<dbReference type="InterPro" id="IPR002190">
    <property type="entry name" value="MHD_dom"/>
</dbReference>
<dbReference type="SMART" id="SM01373">
    <property type="entry name" value="MAGE"/>
    <property type="match status" value="1"/>
</dbReference>
<evidence type="ECO:0000313" key="3">
    <source>
        <dbReference type="EMBL" id="KIW50165.1"/>
    </source>
</evidence>
<dbReference type="Pfam" id="PF01454">
    <property type="entry name" value="MAGE"/>
    <property type="match status" value="1"/>
</dbReference>
<dbReference type="GeneID" id="25333688"/>
<sequence length="388" mass="42898">MPPKRRSDAISRDDPPSASASESDDNEPQTQARRVRQRSSSTTSAASSISSSAAASDSHTTNSESTLVKKLVRLALSTEYARTPLRRSDISAKVFKDSNAHGRSFKNVFASAQRTLRDTFGMQLVELPSKEKTSLKDRRNQATQTSKTSNNTTSSKSWILLSTLPTALKNDPVIVQPTRAPTLETEASYTAMYTFVLALIYLNNKALTDQKLNRYLKRVNADTYTPFGALEKLLQRMVREGYVEKRRDTSLGEEVMEWVPGPRGKIEVGVNGVAGLVRSVYGYGAVDLGLEELPDRRGQGGGDEDDEGEGEQPQRRRVVKIEEDELNAKLSRSLGIKVGGDEAGTDREQEIDDQAVEEEQVEAGSSRRGQAQRSRGRPRRTARDDDED</sequence>
<feature type="domain" description="MAGE" evidence="2">
    <location>
        <begin position="71"/>
        <end position="273"/>
    </location>
</feature>
<accession>A0A0D2E602</accession>
<dbReference type="Gene3D" id="1.10.10.1210">
    <property type="entry name" value="MAGE homology domain, winged helix WH2 motif"/>
    <property type="match status" value="1"/>
</dbReference>
<dbReference type="GO" id="GO:0005634">
    <property type="term" value="C:nucleus"/>
    <property type="evidence" value="ECO:0007669"/>
    <property type="project" value="TreeGrafter"/>
</dbReference>
<organism evidence="3 4">
    <name type="scientific">Exophiala xenobiotica</name>
    <dbReference type="NCBI Taxonomy" id="348802"/>
    <lineage>
        <taxon>Eukaryota</taxon>
        <taxon>Fungi</taxon>
        <taxon>Dikarya</taxon>
        <taxon>Ascomycota</taxon>
        <taxon>Pezizomycotina</taxon>
        <taxon>Eurotiomycetes</taxon>
        <taxon>Chaetothyriomycetidae</taxon>
        <taxon>Chaetothyriales</taxon>
        <taxon>Herpotrichiellaceae</taxon>
        <taxon>Exophiala</taxon>
    </lineage>
</organism>
<dbReference type="AlphaFoldDB" id="A0A0D2E602"/>
<dbReference type="Gene3D" id="1.10.10.1200">
    <property type="entry name" value="MAGE homology domain, winged helix WH1 motif"/>
    <property type="match status" value="1"/>
</dbReference>
<dbReference type="RefSeq" id="XP_013310749.1">
    <property type="nucleotide sequence ID" value="XM_013455295.1"/>
</dbReference>
<dbReference type="PANTHER" id="PTHR11736">
    <property type="entry name" value="MELANOMA-ASSOCIATED ANTIGEN MAGE ANTIGEN"/>
    <property type="match status" value="1"/>
</dbReference>
<dbReference type="PANTHER" id="PTHR11736:SF14">
    <property type="entry name" value="NSE3 HOMOLOG, SMC5-SMC6 COMPLEX COMPONENT"/>
    <property type="match status" value="1"/>
</dbReference>
<dbReference type="EMBL" id="KN847323">
    <property type="protein sequence ID" value="KIW50165.1"/>
    <property type="molecule type" value="Genomic_DNA"/>
</dbReference>
<dbReference type="InterPro" id="IPR041898">
    <property type="entry name" value="MAGE_WH1"/>
</dbReference>
<dbReference type="InterPro" id="IPR037445">
    <property type="entry name" value="MAGE"/>
</dbReference>
<reference evidence="3 4" key="1">
    <citation type="submission" date="2015-01" db="EMBL/GenBank/DDBJ databases">
        <title>The Genome Sequence of Exophiala xenobiotica CBS118157.</title>
        <authorList>
            <consortium name="The Broad Institute Genomics Platform"/>
            <person name="Cuomo C."/>
            <person name="de Hoog S."/>
            <person name="Gorbushina A."/>
            <person name="Stielow B."/>
            <person name="Teixiera M."/>
            <person name="Abouelleil A."/>
            <person name="Chapman S.B."/>
            <person name="Priest M."/>
            <person name="Young S.K."/>
            <person name="Wortman J."/>
            <person name="Nusbaum C."/>
            <person name="Birren B."/>
        </authorList>
    </citation>
    <scope>NUCLEOTIDE SEQUENCE [LARGE SCALE GENOMIC DNA]</scope>
    <source>
        <strain evidence="3 4">CBS 118157</strain>
    </source>
</reference>
<feature type="compositionally biased region" description="Low complexity" evidence="1">
    <location>
        <begin position="143"/>
        <end position="153"/>
    </location>
</feature>
<feature type="compositionally biased region" description="Basic and acidic residues" evidence="1">
    <location>
        <begin position="130"/>
        <end position="140"/>
    </location>
</feature>
<evidence type="ECO:0000313" key="4">
    <source>
        <dbReference type="Proteomes" id="UP000054342"/>
    </source>
</evidence>
<dbReference type="Proteomes" id="UP000054342">
    <property type="component" value="Unassembled WGS sequence"/>
</dbReference>
<feature type="compositionally biased region" description="Basic and acidic residues" evidence="1">
    <location>
        <begin position="1"/>
        <end position="15"/>
    </location>
</feature>
<proteinExistence type="predicted"/>
<feature type="region of interest" description="Disordered" evidence="1">
    <location>
        <begin position="292"/>
        <end position="388"/>
    </location>
</feature>